<dbReference type="GO" id="GO:0008270">
    <property type="term" value="F:zinc ion binding"/>
    <property type="evidence" value="ECO:0007669"/>
    <property type="project" value="UniProtKB-KW"/>
</dbReference>
<keyword evidence="6" id="KW-0804">Transcription</keyword>
<gene>
    <name evidence="9" type="primary">LOC108889616</name>
</gene>
<evidence type="ECO:0000256" key="4">
    <source>
        <dbReference type="ARBA" id="ARBA00023125"/>
    </source>
</evidence>
<dbReference type="Proteomes" id="UP000694890">
    <property type="component" value="Linkage group LG15"/>
</dbReference>
<dbReference type="GO" id="GO:0043565">
    <property type="term" value="F:sequence-specific DNA binding"/>
    <property type="evidence" value="ECO:0007669"/>
    <property type="project" value="UniProtKB-UniRule"/>
</dbReference>
<dbReference type="PROSITE" id="PS50950">
    <property type="entry name" value="ZF_THAP"/>
    <property type="match status" value="1"/>
</dbReference>
<keyword evidence="6" id="KW-0539">Nucleus</keyword>
<dbReference type="RefSeq" id="XP_018541695.1">
    <property type="nucleotide sequence ID" value="XM_018686179.2"/>
</dbReference>
<accession>A0AAJ7PY73</accession>
<keyword evidence="6" id="KW-0131">Cell cycle</keyword>
<keyword evidence="2 5" id="KW-0863">Zinc-finger</keyword>
<dbReference type="AlphaFoldDB" id="A0AAJ7PY73"/>
<evidence type="ECO:0000256" key="5">
    <source>
        <dbReference type="PROSITE-ProRule" id="PRU00309"/>
    </source>
</evidence>
<dbReference type="SUPFAM" id="SSF57716">
    <property type="entry name" value="Glucocorticoid receptor-like (DNA-binding domain)"/>
    <property type="match status" value="1"/>
</dbReference>
<dbReference type="GO" id="GO:0001935">
    <property type="term" value="P:endothelial cell proliferation"/>
    <property type="evidence" value="ECO:0007669"/>
    <property type="project" value="UniProtKB-UniRule"/>
</dbReference>
<dbReference type="InterPro" id="IPR038441">
    <property type="entry name" value="THAP_Znf_sf"/>
</dbReference>
<dbReference type="InterPro" id="IPR006612">
    <property type="entry name" value="THAP_Znf"/>
</dbReference>
<dbReference type="KEGG" id="lcf:108889616"/>
<dbReference type="InterPro" id="IPR026516">
    <property type="entry name" value="THAP1/10"/>
</dbReference>
<keyword evidence="6" id="KW-0175">Coiled coil</keyword>
<dbReference type="SMART" id="SM00692">
    <property type="entry name" value="DM3"/>
    <property type="match status" value="1"/>
</dbReference>
<dbReference type="GeneID" id="108889616"/>
<keyword evidence="1" id="KW-0479">Metal-binding</keyword>
<reference evidence="9" key="1">
    <citation type="submission" date="2025-08" db="UniProtKB">
        <authorList>
            <consortium name="RefSeq"/>
        </authorList>
    </citation>
    <scope>IDENTIFICATION</scope>
    <source>
        <tissue evidence="9">Brain</tissue>
    </source>
</reference>
<evidence type="ECO:0000256" key="2">
    <source>
        <dbReference type="ARBA" id="ARBA00022771"/>
    </source>
</evidence>
<dbReference type="GO" id="GO:0003700">
    <property type="term" value="F:DNA-binding transcription factor activity"/>
    <property type="evidence" value="ECO:0007669"/>
    <property type="project" value="UniProtKB-UniRule"/>
</dbReference>
<proteinExistence type="inferred from homology"/>
<keyword evidence="3" id="KW-0862">Zinc</keyword>
<keyword evidence="4 5" id="KW-0238">DNA-binding</keyword>
<sequence>MSRRRCTIAGCKTGCQATQLLLHTLPKDSNVRYQWLKFIFSEISEHFSPTLTVCSAHFSADCFLNQAQFSAGFSSRPVIKDASVPTLLGPTNDCTGLTPKQERGTGGSVCRVLPAVRHVASQTDPPEKRSVGTQLSMKTLQNHIRSTATQAKVPSKDCGVCTLTFPLDSPILFLQPTIVKRPSKRPRLSLTDEEEGPSQCS</sequence>
<evidence type="ECO:0000256" key="3">
    <source>
        <dbReference type="ARBA" id="ARBA00022833"/>
    </source>
</evidence>
<dbReference type="GO" id="GO:0005654">
    <property type="term" value="C:nucleoplasm"/>
    <property type="evidence" value="ECO:0007669"/>
    <property type="project" value="UniProtKB-SubCell"/>
</dbReference>
<keyword evidence="6" id="KW-0805">Transcription regulation</keyword>
<comment type="subcellular location">
    <subcellularLocation>
        <location evidence="6">Nucleus</location>
        <location evidence="6">Nucleoplasm</location>
    </subcellularLocation>
</comment>
<dbReference type="SMART" id="SM00980">
    <property type="entry name" value="THAP"/>
    <property type="match status" value="1"/>
</dbReference>
<dbReference type="PANTHER" id="PTHR46600">
    <property type="entry name" value="THAP DOMAIN-CONTAINING"/>
    <property type="match status" value="1"/>
</dbReference>
<evidence type="ECO:0000313" key="9">
    <source>
        <dbReference type="RefSeq" id="XP_018541695.1"/>
    </source>
</evidence>
<evidence type="ECO:0000313" key="8">
    <source>
        <dbReference type="Proteomes" id="UP000694890"/>
    </source>
</evidence>
<feature type="domain" description="THAP-type" evidence="7">
    <location>
        <begin position="1"/>
        <end position="88"/>
    </location>
</feature>
<evidence type="ECO:0000256" key="6">
    <source>
        <dbReference type="RuleBase" id="RU369073"/>
    </source>
</evidence>
<dbReference type="Gene3D" id="6.20.210.20">
    <property type="entry name" value="THAP domain"/>
    <property type="match status" value="1"/>
</dbReference>
<dbReference type="PANTHER" id="PTHR46600:SF11">
    <property type="entry name" value="THAP DOMAIN-CONTAINING PROTEIN 10"/>
    <property type="match status" value="1"/>
</dbReference>
<comment type="similarity">
    <text evidence="6">Belongs to the THAP1 family.</text>
</comment>
<evidence type="ECO:0000256" key="1">
    <source>
        <dbReference type="ARBA" id="ARBA00022723"/>
    </source>
</evidence>
<comment type="function">
    <text evidence="6">DNA-binding transcription regulator that regulates endothelial cell proliferation and G1/S cell-cycle progression. Specifically binds the 5'-[AT]NTNN[GT]GGCA[AGT]-3' core DNA sequence and acts by modulating expression of pRB-E2F cell-cycle target genes.</text>
</comment>
<dbReference type="Pfam" id="PF05485">
    <property type="entry name" value="THAP"/>
    <property type="match status" value="1"/>
</dbReference>
<organism evidence="8 9">
    <name type="scientific">Lates calcarifer</name>
    <name type="common">Barramundi</name>
    <name type="synonym">Holocentrus calcarifer</name>
    <dbReference type="NCBI Taxonomy" id="8187"/>
    <lineage>
        <taxon>Eukaryota</taxon>
        <taxon>Metazoa</taxon>
        <taxon>Chordata</taxon>
        <taxon>Craniata</taxon>
        <taxon>Vertebrata</taxon>
        <taxon>Euteleostomi</taxon>
        <taxon>Actinopterygii</taxon>
        <taxon>Neopterygii</taxon>
        <taxon>Teleostei</taxon>
        <taxon>Neoteleostei</taxon>
        <taxon>Acanthomorphata</taxon>
        <taxon>Carangaria</taxon>
        <taxon>Carangaria incertae sedis</taxon>
        <taxon>Centropomidae</taxon>
        <taxon>Lates</taxon>
    </lineage>
</organism>
<evidence type="ECO:0000259" key="7">
    <source>
        <dbReference type="PROSITE" id="PS50950"/>
    </source>
</evidence>
<name>A0AAJ7PY73_LATCA</name>
<protein>
    <recommendedName>
        <fullName evidence="6">THAP domain-containing protein 1</fullName>
    </recommendedName>
</protein>